<proteinExistence type="predicted"/>
<keyword evidence="1" id="KW-0808">Transferase</keyword>
<accession>A0ABU4BI89</accession>
<gene>
    <name evidence="1" type="ORF">R3P96_21360</name>
</gene>
<evidence type="ECO:0000313" key="1">
    <source>
        <dbReference type="EMBL" id="MDV6263895.1"/>
    </source>
</evidence>
<sequence>MSTSSPSSSAARRSRTIDVRVSSPATIGYDDDCSSTGVRFASPSAAARFAVTRAAALDAGHPDTTLTITRTPTGHGDDDVCVSGTPGEITCALAATPIYSAGVRTARIPAPEYLRAAVDEVTLPMQWQGSVGVEAGVDVRVLSTRPDPLPNSTLLLGQWAPDLAHRLAQDLARSITERSGRRTPATVTYLPDQGRYEITHPAPISDTDAAAVARYIRITQLRANLAALDPVADADCAVGLAAELRVLESYSRHIPSTDDRTVR</sequence>
<dbReference type="Proteomes" id="UP001185755">
    <property type="component" value="Unassembled WGS sequence"/>
</dbReference>
<evidence type="ECO:0000313" key="2">
    <source>
        <dbReference type="Proteomes" id="UP001185755"/>
    </source>
</evidence>
<organism evidence="1 2">
    <name type="scientific">Rhodococcoides yunnanense</name>
    <dbReference type="NCBI Taxonomy" id="278209"/>
    <lineage>
        <taxon>Bacteria</taxon>
        <taxon>Bacillati</taxon>
        <taxon>Actinomycetota</taxon>
        <taxon>Actinomycetes</taxon>
        <taxon>Mycobacteriales</taxon>
        <taxon>Nocardiaceae</taxon>
        <taxon>Rhodococcoides</taxon>
    </lineage>
</organism>
<protein>
    <submittedName>
        <fullName evidence="1">Methyltransferase</fullName>
    </submittedName>
</protein>
<dbReference type="GO" id="GO:0008168">
    <property type="term" value="F:methyltransferase activity"/>
    <property type="evidence" value="ECO:0007669"/>
    <property type="project" value="UniProtKB-KW"/>
</dbReference>
<name>A0ABU4BI89_9NOCA</name>
<keyword evidence="1" id="KW-0489">Methyltransferase</keyword>
<dbReference type="GO" id="GO:0032259">
    <property type="term" value="P:methylation"/>
    <property type="evidence" value="ECO:0007669"/>
    <property type="project" value="UniProtKB-KW"/>
</dbReference>
<dbReference type="RefSeq" id="WP_317566013.1">
    <property type="nucleotide sequence ID" value="NZ_JAWLJX010000009.1"/>
</dbReference>
<reference evidence="1 2" key="1">
    <citation type="submission" date="2023-10" db="EMBL/GenBank/DDBJ databases">
        <title>Development of a sustainable strategy for remediation of hydrocarbon-contaminated territories based on the waste exchange concept.</title>
        <authorList>
            <person name="Krivoruchko A."/>
        </authorList>
    </citation>
    <scope>NUCLEOTIDE SEQUENCE [LARGE SCALE GENOMIC DNA]</scope>
    <source>
        <strain evidence="1 2">IEGM 1323</strain>
    </source>
</reference>
<keyword evidence="2" id="KW-1185">Reference proteome</keyword>
<dbReference type="EMBL" id="JAWLJX010000009">
    <property type="protein sequence ID" value="MDV6263895.1"/>
    <property type="molecule type" value="Genomic_DNA"/>
</dbReference>
<comment type="caution">
    <text evidence="1">The sequence shown here is derived from an EMBL/GenBank/DDBJ whole genome shotgun (WGS) entry which is preliminary data.</text>
</comment>